<dbReference type="PATRIC" id="fig|270351.10.peg.4156"/>
<dbReference type="InterPro" id="IPR012292">
    <property type="entry name" value="Globin/Proto"/>
</dbReference>
<name>A0A0C6FJU9_9HYPH</name>
<dbReference type="EMBL" id="AP014704">
    <property type="protein sequence ID" value="BAQ47317.1"/>
    <property type="molecule type" value="Genomic_DNA"/>
</dbReference>
<dbReference type="SUPFAM" id="SSF46458">
    <property type="entry name" value="Globin-like"/>
    <property type="match status" value="1"/>
</dbReference>
<dbReference type="Gene3D" id="1.10.490.10">
    <property type="entry name" value="Globins"/>
    <property type="match status" value="1"/>
</dbReference>
<dbReference type="GO" id="GO:0019825">
    <property type="term" value="F:oxygen binding"/>
    <property type="evidence" value="ECO:0007669"/>
    <property type="project" value="InterPro"/>
</dbReference>
<evidence type="ECO:0000313" key="2">
    <source>
        <dbReference type="Proteomes" id="UP000061432"/>
    </source>
</evidence>
<dbReference type="Proteomes" id="UP000061432">
    <property type="component" value="Chromosome"/>
</dbReference>
<dbReference type="RefSeq" id="WP_060848293.1">
    <property type="nucleotide sequence ID" value="NZ_AP014704.1"/>
</dbReference>
<dbReference type="GO" id="GO:0020037">
    <property type="term" value="F:heme binding"/>
    <property type="evidence" value="ECO:0007669"/>
    <property type="project" value="InterPro"/>
</dbReference>
<dbReference type="KEGG" id="maqu:Maq22A_c21505"/>
<organism evidence="1 2">
    <name type="scientific">Methylobacterium aquaticum</name>
    <dbReference type="NCBI Taxonomy" id="270351"/>
    <lineage>
        <taxon>Bacteria</taxon>
        <taxon>Pseudomonadati</taxon>
        <taxon>Pseudomonadota</taxon>
        <taxon>Alphaproteobacteria</taxon>
        <taxon>Hyphomicrobiales</taxon>
        <taxon>Methylobacteriaceae</taxon>
        <taxon>Methylobacterium</taxon>
    </lineage>
</organism>
<evidence type="ECO:0000313" key="1">
    <source>
        <dbReference type="EMBL" id="BAQ47317.1"/>
    </source>
</evidence>
<sequence>MARMTLDDTTLAPFLAAFYERVREDPLIGPVFAAAIPEAGWPQHLATIEAFWSSVLFRTGRYKGNPFGRHQALGVLRPEHFARWLDLFRETAAARFSPDDAALLQERAERIGASLRAGLFFRPEGPGSDTARATIPAR</sequence>
<dbReference type="InterPro" id="IPR009050">
    <property type="entry name" value="Globin-like_sf"/>
</dbReference>
<protein>
    <submittedName>
        <fullName evidence="1">Truncated hemoglobins</fullName>
    </submittedName>
</protein>
<accession>A0A0C6FJU9</accession>
<proteinExistence type="predicted"/>
<dbReference type="CDD" id="cd08916">
    <property type="entry name" value="TrHb3_P"/>
    <property type="match status" value="1"/>
</dbReference>
<reference evidence="1 2" key="1">
    <citation type="journal article" date="2015" name="Genome Announc.">
        <title>Complete Genome Sequence of Methylobacterium aquaticum Strain 22A, Isolated from Racomitrium japonicum Moss.</title>
        <authorList>
            <person name="Tani A."/>
            <person name="Ogura Y."/>
            <person name="Hayashi T."/>
            <person name="Kimbara K."/>
        </authorList>
    </citation>
    <scope>NUCLEOTIDE SEQUENCE [LARGE SCALE GENOMIC DNA]</scope>
    <source>
        <strain evidence="1 2">MA-22A</strain>
    </source>
</reference>
<dbReference type="AlphaFoldDB" id="A0A0C6FJU9"/>
<reference evidence="2" key="2">
    <citation type="submission" date="2015-01" db="EMBL/GenBank/DDBJ databases">
        <title>Complete genome sequence of Methylobacterium aquaticum strain 22A.</title>
        <authorList>
            <person name="Tani A."/>
            <person name="Ogura Y."/>
            <person name="Hayashi T."/>
        </authorList>
    </citation>
    <scope>NUCLEOTIDE SEQUENCE [LARGE SCALE GENOMIC DNA]</scope>
    <source>
        <strain evidence="2">MA-22A</strain>
    </source>
</reference>
<gene>
    <name evidence="1" type="ORF">Maq22A_c21505</name>
</gene>
<dbReference type="OrthoDB" id="25954at2"/>